<feature type="region of interest" description="Disordered" evidence="1">
    <location>
        <begin position="16"/>
        <end position="82"/>
    </location>
</feature>
<feature type="compositionally biased region" description="Pro residues" evidence="1">
    <location>
        <begin position="338"/>
        <end position="347"/>
    </location>
</feature>
<comment type="caution">
    <text evidence="2">The sequence shown here is derived from an EMBL/GenBank/DDBJ whole genome shotgun (WGS) entry which is preliminary data.</text>
</comment>
<evidence type="ECO:0000256" key="1">
    <source>
        <dbReference type="SAM" id="MobiDB-lite"/>
    </source>
</evidence>
<evidence type="ECO:0000313" key="2">
    <source>
        <dbReference type="EMBL" id="KAK8152584.1"/>
    </source>
</evidence>
<feature type="compositionally biased region" description="Polar residues" evidence="1">
    <location>
        <begin position="45"/>
        <end position="55"/>
    </location>
</feature>
<feature type="compositionally biased region" description="Low complexity" evidence="1">
    <location>
        <begin position="327"/>
        <end position="337"/>
    </location>
</feature>
<sequence length="347" mass="39704">MPQTSDNKRLFIELRSGHGRHRFVRRHSTTEHQNKRKHDRPTKPTRLSWSLSIETHSSKPKKRRSSKARDSVSSSSGTSRAAQAEARSETCCCWRGDAGAVRVDSDDSSLERIWGHLNDDDADSAATASVWGGERAHRVRRRRHGHHHHHHHHYHHYHHCRCLLQDAFPLLQQQQQQQHIYYRPCVDNSQVQHNYSYERCPDDDCTRRDASKKADLEALLPDLEKLSLSSECCPEDREESSLPPTYSEIYPRSRGSSAERWDSVTGYAFKEEYGGVWNKEGFTRKCTCVQASRFKPLMHESPPSTSYNSPTQLNTDSFPTKLPPQPSQSSLHFTSSPSPSPSPLLSS</sequence>
<keyword evidence="3" id="KW-1185">Reference proteome</keyword>
<feature type="compositionally biased region" description="Basic residues" evidence="1">
    <location>
        <begin position="17"/>
        <end position="27"/>
    </location>
</feature>
<evidence type="ECO:0000313" key="3">
    <source>
        <dbReference type="Proteomes" id="UP001456524"/>
    </source>
</evidence>
<feature type="region of interest" description="Disordered" evidence="1">
    <location>
        <begin position="297"/>
        <end position="347"/>
    </location>
</feature>
<feature type="compositionally biased region" description="Polar residues" evidence="1">
    <location>
        <begin position="302"/>
        <end position="318"/>
    </location>
</feature>
<proteinExistence type="predicted"/>
<dbReference type="EMBL" id="JBBWUH010000014">
    <property type="protein sequence ID" value="KAK8152584.1"/>
    <property type="molecule type" value="Genomic_DNA"/>
</dbReference>
<protein>
    <submittedName>
        <fullName evidence="2">Uncharacterized protein</fullName>
    </submittedName>
</protein>
<accession>A0ABR1XFM8</accession>
<gene>
    <name evidence="2" type="ORF">IWX90DRAFT_481625</name>
</gene>
<organism evidence="2 3">
    <name type="scientific">Phyllosticta citrichinensis</name>
    <dbReference type="NCBI Taxonomy" id="1130410"/>
    <lineage>
        <taxon>Eukaryota</taxon>
        <taxon>Fungi</taxon>
        <taxon>Dikarya</taxon>
        <taxon>Ascomycota</taxon>
        <taxon>Pezizomycotina</taxon>
        <taxon>Dothideomycetes</taxon>
        <taxon>Dothideomycetes incertae sedis</taxon>
        <taxon>Botryosphaeriales</taxon>
        <taxon>Phyllostictaceae</taxon>
        <taxon>Phyllosticta</taxon>
    </lineage>
</organism>
<reference evidence="2 3" key="1">
    <citation type="journal article" date="2022" name="G3 (Bethesda)">
        <title>Enemy or ally: a genomic approach to elucidate the lifestyle of Phyllosticta citrichinaensis.</title>
        <authorList>
            <person name="Buijs V.A."/>
            <person name="Groenewald J.Z."/>
            <person name="Haridas S."/>
            <person name="LaButti K.M."/>
            <person name="Lipzen A."/>
            <person name="Martin F.M."/>
            <person name="Barry K."/>
            <person name="Grigoriev I.V."/>
            <person name="Crous P.W."/>
            <person name="Seidl M.F."/>
        </authorList>
    </citation>
    <scope>NUCLEOTIDE SEQUENCE [LARGE SCALE GENOMIC DNA]</scope>
    <source>
        <strain evidence="2 3">CBS 129764</strain>
    </source>
</reference>
<feature type="region of interest" description="Disordered" evidence="1">
    <location>
        <begin position="229"/>
        <end position="254"/>
    </location>
</feature>
<name>A0ABR1XFM8_9PEZI</name>
<dbReference type="Proteomes" id="UP001456524">
    <property type="component" value="Unassembled WGS sequence"/>
</dbReference>
<feature type="non-terminal residue" evidence="2">
    <location>
        <position position="347"/>
    </location>
</feature>